<comment type="caution">
    <text evidence="1">The sequence shown here is derived from an EMBL/GenBank/DDBJ whole genome shotgun (WGS) entry which is preliminary data.</text>
</comment>
<evidence type="ECO:0008006" key="3">
    <source>
        <dbReference type="Google" id="ProtNLM"/>
    </source>
</evidence>
<dbReference type="Gene3D" id="1.10.1470.10">
    <property type="entry name" value="YjbJ"/>
    <property type="match status" value="1"/>
</dbReference>
<organism evidence="1 2">
    <name type="scientific">Methylobacterium crusticola</name>
    <dbReference type="NCBI Taxonomy" id="1697972"/>
    <lineage>
        <taxon>Bacteria</taxon>
        <taxon>Pseudomonadati</taxon>
        <taxon>Pseudomonadota</taxon>
        <taxon>Alphaproteobacteria</taxon>
        <taxon>Hyphomicrobiales</taxon>
        <taxon>Methylobacteriaceae</taxon>
        <taxon>Methylobacterium</taxon>
    </lineage>
</organism>
<dbReference type="RefSeq" id="WP_128563045.1">
    <property type="nucleotide sequence ID" value="NZ_BPQH01000007.1"/>
</dbReference>
<sequence length="116" mass="12441">MNRDQIEGGLRHLRGRGQTALGAVAGRVRPQAEGAFNQVVGGAQYAYGRGRRAAEELSRDGTVLAGEIGAHGRQAYDGARARGRQVLHRAETHRTETLLVVAGLAFVVGWLAKGRR</sequence>
<proteinExistence type="predicted"/>
<dbReference type="Proteomes" id="UP001055167">
    <property type="component" value="Unassembled WGS sequence"/>
</dbReference>
<evidence type="ECO:0000313" key="2">
    <source>
        <dbReference type="Proteomes" id="UP001055167"/>
    </source>
</evidence>
<dbReference type="InterPro" id="IPR036629">
    <property type="entry name" value="YjbJ_sf"/>
</dbReference>
<protein>
    <recommendedName>
        <fullName evidence="3">CsbD family protein</fullName>
    </recommendedName>
</protein>
<dbReference type="SUPFAM" id="SSF69047">
    <property type="entry name" value="Hypothetical protein YjbJ"/>
    <property type="match status" value="1"/>
</dbReference>
<dbReference type="EMBL" id="BPQH01000007">
    <property type="protein sequence ID" value="GJD49942.1"/>
    <property type="molecule type" value="Genomic_DNA"/>
</dbReference>
<evidence type="ECO:0000313" key="1">
    <source>
        <dbReference type="EMBL" id="GJD49942.1"/>
    </source>
</evidence>
<reference evidence="1" key="1">
    <citation type="journal article" date="2021" name="Front. Microbiol.">
        <title>Comprehensive Comparative Genomics and Phenotyping of Methylobacterium Species.</title>
        <authorList>
            <person name="Alessa O."/>
            <person name="Ogura Y."/>
            <person name="Fujitani Y."/>
            <person name="Takami H."/>
            <person name="Hayashi T."/>
            <person name="Sahin N."/>
            <person name="Tani A."/>
        </authorList>
    </citation>
    <scope>NUCLEOTIDE SEQUENCE</scope>
    <source>
        <strain evidence="1">KCTC 52305</strain>
    </source>
</reference>
<gene>
    <name evidence="1" type="ORF">OPKNFCMD_2678</name>
</gene>
<name>A0ABQ4QZF3_9HYPH</name>
<accession>A0ABQ4QZF3</accession>
<keyword evidence="2" id="KW-1185">Reference proteome</keyword>
<reference evidence="1" key="2">
    <citation type="submission" date="2021-08" db="EMBL/GenBank/DDBJ databases">
        <authorList>
            <person name="Tani A."/>
            <person name="Ola A."/>
            <person name="Ogura Y."/>
            <person name="Katsura K."/>
            <person name="Hayashi T."/>
        </authorList>
    </citation>
    <scope>NUCLEOTIDE SEQUENCE</scope>
    <source>
        <strain evidence="1">KCTC 52305</strain>
    </source>
</reference>